<feature type="region of interest" description="Disordered" evidence="1">
    <location>
        <begin position="76"/>
        <end position="107"/>
    </location>
</feature>
<dbReference type="Proteomes" id="UP000735302">
    <property type="component" value="Unassembled WGS sequence"/>
</dbReference>
<evidence type="ECO:0000256" key="1">
    <source>
        <dbReference type="SAM" id="MobiDB-lite"/>
    </source>
</evidence>
<reference evidence="2 3" key="1">
    <citation type="journal article" date="2021" name="Elife">
        <title>Chloroplast acquisition without the gene transfer in kleptoplastic sea slugs, Plakobranchus ocellatus.</title>
        <authorList>
            <person name="Maeda T."/>
            <person name="Takahashi S."/>
            <person name="Yoshida T."/>
            <person name="Shimamura S."/>
            <person name="Takaki Y."/>
            <person name="Nagai Y."/>
            <person name="Toyoda A."/>
            <person name="Suzuki Y."/>
            <person name="Arimoto A."/>
            <person name="Ishii H."/>
            <person name="Satoh N."/>
            <person name="Nishiyama T."/>
            <person name="Hasebe M."/>
            <person name="Maruyama T."/>
            <person name="Minagawa J."/>
            <person name="Obokata J."/>
            <person name="Shigenobu S."/>
        </authorList>
    </citation>
    <scope>NUCLEOTIDE SEQUENCE [LARGE SCALE GENOMIC DNA]</scope>
</reference>
<proteinExistence type="predicted"/>
<name>A0AAV3ZNP9_9GAST</name>
<evidence type="ECO:0000313" key="3">
    <source>
        <dbReference type="Proteomes" id="UP000735302"/>
    </source>
</evidence>
<gene>
    <name evidence="2" type="ORF">PoB_002200400</name>
</gene>
<organism evidence="2 3">
    <name type="scientific">Plakobranchus ocellatus</name>
    <dbReference type="NCBI Taxonomy" id="259542"/>
    <lineage>
        <taxon>Eukaryota</taxon>
        <taxon>Metazoa</taxon>
        <taxon>Spiralia</taxon>
        <taxon>Lophotrochozoa</taxon>
        <taxon>Mollusca</taxon>
        <taxon>Gastropoda</taxon>
        <taxon>Heterobranchia</taxon>
        <taxon>Euthyneura</taxon>
        <taxon>Panpulmonata</taxon>
        <taxon>Sacoglossa</taxon>
        <taxon>Placobranchoidea</taxon>
        <taxon>Plakobranchidae</taxon>
        <taxon>Plakobranchus</taxon>
    </lineage>
</organism>
<sequence>MEDFNLSWREMEFVPGWPGSIPGARCTLSTIREEHGNLRSWGSSWFKGLLAGMLLLLQLGRFDYRNRSTLCLSAGPLPPSLSGSAYREEPSERSESKQRRGEMSHLSVRDTNKKALTFF</sequence>
<evidence type="ECO:0000313" key="2">
    <source>
        <dbReference type="EMBL" id="GFN95498.1"/>
    </source>
</evidence>
<feature type="compositionally biased region" description="Low complexity" evidence="1">
    <location>
        <begin position="76"/>
        <end position="85"/>
    </location>
</feature>
<protein>
    <submittedName>
        <fullName evidence="2">Uncharacterized protein</fullName>
    </submittedName>
</protein>
<comment type="caution">
    <text evidence="2">The sequence shown here is derived from an EMBL/GenBank/DDBJ whole genome shotgun (WGS) entry which is preliminary data.</text>
</comment>
<feature type="compositionally biased region" description="Basic and acidic residues" evidence="1">
    <location>
        <begin position="86"/>
        <end position="107"/>
    </location>
</feature>
<dbReference type="AlphaFoldDB" id="A0AAV3ZNP9"/>
<dbReference type="EMBL" id="BLXT01002514">
    <property type="protein sequence ID" value="GFN95498.1"/>
    <property type="molecule type" value="Genomic_DNA"/>
</dbReference>
<accession>A0AAV3ZNP9</accession>
<keyword evidence="3" id="KW-1185">Reference proteome</keyword>